<dbReference type="EMBL" id="LAYC01000001">
    <property type="protein sequence ID" value="KYK61050.1"/>
    <property type="molecule type" value="Genomic_DNA"/>
</dbReference>
<sequence length="219" mass="24046">MPLHVLPALLADAPRAVAMESRAYGPSRVSAALFPGPRPPSGDDVRVANLRNSLRDDDACRWAKVIDTDLHVDADADADTSIIAFSKWYFWTAGRDELPAPSPWGPGANADACELYFGSMRGEWTKRMAGKPHAYLKLLHTDPEHQRRGAASMLLRWGAAEADRLGLPTYLEASEEGAPLYEKHGFRPVHTIVTDLSRWNGPSNAKVVIMLRPFSDSAS</sequence>
<feature type="domain" description="N-acetyltransferase" evidence="1">
    <location>
        <begin position="66"/>
        <end position="215"/>
    </location>
</feature>
<dbReference type="InterPro" id="IPR016181">
    <property type="entry name" value="Acyl_CoA_acyltransferase"/>
</dbReference>
<dbReference type="OrthoDB" id="410198at2759"/>
<evidence type="ECO:0000259" key="1">
    <source>
        <dbReference type="PROSITE" id="PS51186"/>
    </source>
</evidence>
<dbReference type="PROSITE" id="PS51186">
    <property type="entry name" value="GNAT"/>
    <property type="match status" value="1"/>
</dbReference>
<keyword evidence="3" id="KW-1185">Reference proteome</keyword>
<dbReference type="Proteomes" id="UP000076580">
    <property type="component" value="Chromosome 01"/>
</dbReference>
<gene>
    <name evidence="2" type="ORF">DCS_02190</name>
</gene>
<dbReference type="AlphaFoldDB" id="A0A151GVF0"/>
<evidence type="ECO:0000313" key="2">
    <source>
        <dbReference type="EMBL" id="KYK61050.1"/>
    </source>
</evidence>
<dbReference type="Pfam" id="PF13508">
    <property type="entry name" value="Acetyltransf_7"/>
    <property type="match status" value="1"/>
</dbReference>
<organism evidence="2 3">
    <name type="scientific">Drechmeria coniospora</name>
    <name type="common">Nematophagous fungus</name>
    <name type="synonym">Meria coniospora</name>
    <dbReference type="NCBI Taxonomy" id="98403"/>
    <lineage>
        <taxon>Eukaryota</taxon>
        <taxon>Fungi</taxon>
        <taxon>Dikarya</taxon>
        <taxon>Ascomycota</taxon>
        <taxon>Pezizomycotina</taxon>
        <taxon>Sordariomycetes</taxon>
        <taxon>Hypocreomycetidae</taxon>
        <taxon>Hypocreales</taxon>
        <taxon>Ophiocordycipitaceae</taxon>
        <taxon>Drechmeria</taxon>
    </lineage>
</organism>
<dbReference type="SUPFAM" id="SSF55729">
    <property type="entry name" value="Acyl-CoA N-acyltransferases (Nat)"/>
    <property type="match status" value="1"/>
</dbReference>
<dbReference type="InParanoid" id="A0A151GVF0"/>
<dbReference type="InterPro" id="IPR052523">
    <property type="entry name" value="Trichothecene_AcTrans"/>
</dbReference>
<dbReference type="CDD" id="cd04301">
    <property type="entry name" value="NAT_SF"/>
    <property type="match status" value="1"/>
</dbReference>
<dbReference type="STRING" id="98403.A0A151GVF0"/>
<dbReference type="GeneID" id="63714833"/>
<accession>A0A151GVF0</accession>
<keyword evidence="2" id="KW-0808">Transferase</keyword>
<dbReference type="Gene3D" id="3.40.630.30">
    <property type="match status" value="1"/>
</dbReference>
<name>A0A151GVF0_DRECN</name>
<dbReference type="GO" id="GO:0016747">
    <property type="term" value="F:acyltransferase activity, transferring groups other than amino-acyl groups"/>
    <property type="evidence" value="ECO:0007669"/>
    <property type="project" value="InterPro"/>
</dbReference>
<proteinExistence type="predicted"/>
<dbReference type="RefSeq" id="XP_040660402.1">
    <property type="nucleotide sequence ID" value="XM_040799519.1"/>
</dbReference>
<protein>
    <submittedName>
        <fullName evidence="2">GNAT family acetyltransferase</fullName>
    </submittedName>
</protein>
<reference evidence="2 3" key="1">
    <citation type="journal article" date="2016" name="Sci. Rep.">
        <title>Insights into Adaptations to a Near-Obligate Nematode Endoparasitic Lifestyle from the Finished Genome of Drechmeria coniospora.</title>
        <authorList>
            <person name="Zhang L."/>
            <person name="Zhou Z."/>
            <person name="Guo Q."/>
            <person name="Fokkens L."/>
            <person name="Miskei M."/>
            <person name="Pocsi I."/>
            <person name="Zhang W."/>
            <person name="Chen M."/>
            <person name="Wang L."/>
            <person name="Sun Y."/>
            <person name="Donzelli B.G."/>
            <person name="Gibson D.M."/>
            <person name="Nelson D.R."/>
            <person name="Luo J.G."/>
            <person name="Rep M."/>
            <person name="Liu H."/>
            <person name="Yang S."/>
            <person name="Wang J."/>
            <person name="Krasnoff S.B."/>
            <person name="Xu Y."/>
            <person name="Molnar I."/>
            <person name="Lin M."/>
        </authorList>
    </citation>
    <scope>NUCLEOTIDE SEQUENCE [LARGE SCALE GENOMIC DNA]</scope>
    <source>
        <strain evidence="2 3">ARSEF 6962</strain>
    </source>
</reference>
<comment type="caution">
    <text evidence="2">The sequence shown here is derived from an EMBL/GenBank/DDBJ whole genome shotgun (WGS) entry which is preliminary data.</text>
</comment>
<dbReference type="PANTHER" id="PTHR42791:SF14">
    <property type="entry name" value="N-ACETYLTRANSFERASE DOMAIN-CONTAINING PROTEIN"/>
    <property type="match status" value="1"/>
</dbReference>
<evidence type="ECO:0000313" key="3">
    <source>
        <dbReference type="Proteomes" id="UP000076580"/>
    </source>
</evidence>
<dbReference type="InterPro" id="IPR000182">
    <property type="entry name" value="GNAT_dom"/>
</dbReference>
<dbReference type="PANTHER" id="PTHR42791">
    <property type="entry name" value="GNAT FAMILY ACETYLTRANSFERASE"/>
    <property type="match status" value="1"/>
</dbReference>